<feature type="region of interest" description="Disordered" evidence="1">
    <location>
        <begin position="87"/>
        <end position="173"/>
    </location>
</feature>
<evidence type="ECO:0000259" key="2">
    <source>
        <dbReference type="PROSITE" id="PS50234"/>
    </source>
</evidence>
<dbReference type="InterPro" id="IPR050525">
    <property type="entry name" value="ECM_Assembly_Org"/>
</dbReference>
<feature type="domain" description="VWFA" evidence="2">
    <location>
        <begin position="345"/>
        <end position="510"/>
    </location>
</feature>
<feature type="compositionally biased region" description="Low complexity" evidence="1">
    <location>
        <begin position="97"/>
        <end position="113"/>
    </location>
</feature>
<protein>
    <recommendedName>
        <fullName evidence="2">VWFA domain-containing protein</fullName>
    </recommendedName>
</protein>
<comment type="caution">
    <text evidence="3">The sequence shown here is derived from an EMBL/GenBank/DDBJ whole genome shotgun (WGS) entry which is preliminary data.</text>
</comment>
<feature type="compositionally biased region" description="Pro residues" evidence="1">
    <location>
        <begin position="129"/>
        <end position="139"/>
    </location>
</feature>
<feature type="compositionally biased region" description="Low complexity" evidence="1">
    <location>
        <begin position="228"/>
        <end position="309"/>
    </location>
</feature>
<dbReference type="SMART" id="SM00327">
    <property type="entry name" value="VWA"/>
    <property type="match status" value="1"/>
</dbReference>
<feature type="region of interest" description="Disordered" evidence="1">
    <location>
        <begin position="218"/>
        <end position="309"/>
    </location>
</feature>
<name>A0A8S1FC42_9PELO</name>
<evidence type="ECO:0000313" key="4">
    <source>
        <dbReference type="Proteomes" id="UP000494206"/>
    </source>
</evidence>
<gene>
    <name evidence="3" type="ORF">CBOVIS_LOCUS11820</name>
</gene>
<reference evidence="3 4" key="1">
    <citation type="submission" date="2020-04" db="EMBL/GenBank/DDBJ databases">
        <authorList>
            <person name="Laetsch R D."/>
            <person name="Stevens L."/>
            <person name="Kumar S."/>
            <person name="Blaxter L. M."/>
        </authorList>
    </citation>
    <scope>NUCLEOTIDE SEQUENCE [LARGE SCALE GENOMIC DNA]</scope>
</reference>
<feature type="compositionally biased region" description="Polar residues" evidence="1">
    <location>
        <begin position="142"/>
        <end position="173"/>
    </location>
</feature>
<dbReference type="SUPFAM" id="SSF53300">
    <property type="entry name" value="vWA-like"/>
    <property type="match status" value="1"/>
</dbReference>
<dbReference type="EMBL" id="CADEPM010000010">
    <property type="protein sequence ID" value="CAB3410270.1"/>
    <property type="molecule type" value="Genomic_DNA"/>
</dbReference>
<dbReference type="PANTHER" id="PTHR24020">
    <property type="entry name" value="COLLAGEN ALPHA"/>
    <property type="match status" value="1"/>
</dbReference>
<dbReference type="InterPro" id="IPR002035">
    <property type="entry name" value="VWF_A"/>
</dbReference>
<dbReference type="AlphaFoldDB" id="A0A8S1FC42"/>
<evidence type="ECO:0000256" key="1">
    <source>
        <dbReference type="SAM" id="MobiDB-lite"/>
    </source>
</evidence>
<dbReference type="PROSITE" id="PS50234">
    <property type="entry name" value="VWFA"/>
    <property type="match status" value="1"/>
</dbReference>
<accession>A0A8S1FC42</accession>
<keyword evidence="4" id="KW-1185">Reference proteome</keyword>
<evidence type="ECO:0000313" key="3">
    <source>
        <dbReference type="EMBL" id="CAB3410270.1"/>
    </source>
</evidence>
<dbReference type="OrthoDB" id="6132182at2759"/>
<dbReference type="Proteomes" id="UP000494206">
    <property type="component" value="Unassembled WGS sequence"/>
</dbReference>
<sequence>MHLSTFGQAHIFITQPSAAIQWKDTCTNRKIALVAKSLIICLFTLLVDGFGAPGIIPPESFIAERWYPSNLPTVMPPWKMPGVDIENFRTARPHNPPGSVTSTTTLPSPTGSLPMPPGTSPDKPESTGPHPPGTPPSPPTEVENTTESSGSMTLTVTMTNSEPPTLINDSDFGSLTILSPDFEDITKVDNSTQPDDLMDLQMNLHESLNSHIEGSAEEEINQEVTSMTTATSETTTVTTTTTEETTTTESTTTSTTTTTTTEPTTTTTTTEPTTTTTTTEPTTTTTTTEPTTTTTTESSTTELTTTTTEPTTTVVIKPAQLLHSAELLEATSIETTKIAEKECKDILFLLDSSGNVEQQYEKQKRYIERIVDQLEDNNKRRLALITFSGRSRQRIVVPLSNEPNAPKFIAKLKRARFLRGITATGSAISATTQYILQKGRNVQVVVVTDGFSFDDVQQQAEALRSIDGVEVYVTGQYFPIVKNVLVSIAGSDRRIFFNSRESKLIDALKC</sequence>
<dbReference type="PANTHER" id="PTHR24020:SF84">
    <property type="entry name" value="VWFA DOMAIN-CONTAINING PROTEIN"/>
    <property type="match status" value="1"/>
</dbReference>
<dbReference type="Gene3D" id="3.40.50.410">
    <property type="entry name" value="von Willebrand factor, type A domain"/>
    <property type="match status" value="1"/>
</dbReference>
<dbReference type="InterPro" id="IPR036465">
    <property type="entry name" value="vWFA_dom_sf"/>
</dbReference>
<proteinExistence type="predicted"/>
<dbReference type="Pfam" id="PF00092">
    <property type="entry name" value="VWA"/>
    <property type="match status" value="1"/>
</dbReference>
<organism evidence="3 4">
    <name type="scientific">Caenorhabditis bovis</name>
    <dbReference type="NCBI Taxonomy" id="2654633"/>
    <lineage>
        <taxon>Eukaryota</taxon>
        <taxon>Metazoa</taxon>
        <taxon>Ecdysozoa</taxon>
        <taxon>Nematoda</taxon>
        <taxon>Chromadorea</taxon>
        <taxon>Rhabditida</taxon>
        <taxon>Rhabditina</taxon>
        <taxon>Rhabditomorpha</taxon>
        <taxon>Rhabditoidea</taxon>
        <taxon>Rhabditidae</taxon>
        <taxon>Peloderinae</taxon>
        <taxon>Caenorhabditis</taxon>
    </lineage>
</organism>